<evidence type="ECO:0000256" key="4">
    <source>
        <dbReference type="ARBA" id="ARBA00023157"/>
    </source>
</evidence>
<dbReference type="GO" id="GO:0009966">
    <property type="term" value="P:regulation of signal transduction"/>
    <property type="evidence" value="ECO:0007669"/>
    <property type="project" value="TreeGrafter"/>
</dbReference>
<dbReference type="Pfam" id="PF00219">
    <property type="entry name" value="IGFBP"/>
    <property type="match status" value="1"/>
</dbReference>
<organism evidence="6 7">
    <name type="scientific">Biomphalaria pfeifferi</name>
    <name type="common">Bloodfluke planorb</name>
    <name type="synonym">Freshwater snail</name>
    <dbReference type="NCBI Taxonomy" id="112525"/>
    <lineage>
        <taxon>Eukaryota</taxon>
        <taxon>Metazoa</taxon>
        <taxon>Spiralia</taxon>
        <taxon>Lophotrochozoa</taxon>
        <taxon>Mollusca</taxon>
        <taxon>Gastropoda</taxon>
        <taxon>Heterobranchia</taxon>
        <taxon>Euthyneura</taxon>
        <taxon>Panpulmonata</taxon>
        <taxon>Hygrophila</taxon>
        <taxon>Lymnaeoidea</taxon>
        <taxon>Planorbidae</taxon>
        <taxon>Biomphalaria</taxon>
    </lineage>
</organism>
<dbReference type="PANTHER" id="PTHR14186:SF20">
    <property type="entry name" value="CYSTEINE-RICH MOTOR NEURON 1 PROTEIN-LIKE"/>
    <property type="match status" value="1"/>
</dbReference>
<dbReference type="SUPFAM" id="SSF57184">
    <property type="entry name" value="Growth factor receptor domain"/>
    <property type="match status" value="1"/>
</dbReference>
<dbReference type="InterPro" id="IPR009030">
    <property type="entry name" value="Growth_fac_rcpt_cys_sf"/>
</dbReference>
<dbReference type="PANTHER" id="PTHR14186">
    <property type="entry name" value="INSULIN-LIKE GROWTH FACTOR BINDING PROTEIN-RELATED"/>
    <property type="match status" value="1"/>
</dbReference>
<dbReference type="GO" id="GO:0005576">
    <property type="term" value="C:extracellular region"/>
    <property type="evidence" value="ECO:0007669"/>
    <property type="project" value="UniProtKB-SubCell"/>
</dbReference>
<gene>
    <name evidence="6" type="ORF">Bpfe_030850</name>
</gene>
<feature type="domain" description="IGFBP N-terminal" evidence="5">
    <location>
        <begin position="61"/>
        <end position="139"/>
    </location>
</feature>
<proteinExistence type="predicted"/>
<reference evidence="6" key="2">
    <citation type="submission" date="2023-04" db="EMBL/GenBank/DDBJ databases">
        <authorList>
            <person name="Bu L."/>
            <person name="Lu L."/>
            <person name="Laidemitt M.R."/>
            <person name="Zhang S.M."/>
            <person name="Mutuku M."/>
            <person name="Mkoji G."/>
            <person name="Steinauer M."/>
            <person name="Loker E.S."/>
        </authorList>
    </citation>
    <scope>NUCLEOTIDE SEQUENCE</scope>
    <source>
        <strain evidence="6">KasaAsao</strain>
        <tissue evidence="6">Whole Snail</tissue>
    </source>
</reference>
<sequence length="139" mass="14956">MVCFVKLAVLSPPRKLHFRQLTHRLSAKSSGTLKLVEARSALVTGLILLLLCCQLQQTMVSALSCEPCDVATCVNDTNCPGGMVLGPCRCCYECARQVNQSCGGIYDLSGTCDKNLHCVRPLSEDVTSEESLVGICMGK</sequence>
<reference evidence="6" key="1">
    <citation type="journal article" date="2023" name="PLoS Negl. Trop. Dis.">
        <title>A genome sequence for Biomphalaria pfeifferi, the major vector snail for the human-infecting parasite Schistosoma mansoni.</title>
        <authorList>
            <person name="Bu L."/>
            <person name="Lu L."/>
            <person name="Laidemitt M.R."/>
            <person name="Zhang S.M."/>
            <person name="Mutuku M."/>
            <person name="Mkoji G."/>
            <person name="Steinauer M."/>
            <person name="Loker E.S."/>
        </authorList>
    </citation>
    <scope>NUCLEOTIDE SEQUENCE</scope>
    <source>
        <strain evidence="6">KasaAsao</strain>
    </source>
</reference>
<name>A0AAD8ANX6_BIOPF</name>
<evidence type="ECO:0000259" key="5">
    <source>
        <dbReference type="PROSITE" id="PS51323"/>
    </source>
</evidence>
<evidence type="ECO:0000256" key="3">
    <source>
        <dbReference type="ARBA" id="ARBA00022729"/>
    </source>
</evidence>
<dbReference type="EMBL" id="JASAOG010000414">
    <property type="protein sequence ID" value="KAK0039719.1"/>
    <property type="molecule type" value="Genomic_DNA"/>
</dbReference>
<dbReference type="Proteomes" id="UP001233172">
    <property type="component" value="Unassembled WGS sequence"/>
</dbReference>
<dbReference type="GO" id="GO:0005520">
    <property type="term" value="F:insulin-like growth factor binding"/>
    <property type="evidence" value="ECO:0007669"/>
    <property type="project" value="InterPro"/>
</dbReference>
<dbReference type="GO" id="GO:0001558">
    <property type="term" value="P:regulation of cell growth"/>
    <property type="evidence" value="ECO:0007669"/>
    <property type="project" value="InterPro"/>
</dbReference>
<keyword evidence="7" id="KW-1185">Reference proteome</keyword>
<dbReference type="AlphaFoldDB" id="A0AAD8ANX6"/>
<dbReference type="PROSITE" id="PS51323">
    <property type="entry name" value="IGFBP_N_2"/>
    <property type="match status" value="1"/>
</dbReference>
<comment type="caution">
    <text evidence="6">The sequence shown here is derived from an EMBL/GenBank/DDBJ whole genome shotgun (WGS) entry which is preliminary data.</text>
</comment>
<keyword evidence="4" id="KW-1015">Disulfide bond</keyword>
<evidence type="ECO:0000256" key="2">
    <source>
        <dbReference type="ARBA" id="ARBA00022525"/>
    </source>
</evidence>
<keyword evidence="3" id="KW-0732">Signal</keyword>
<evidence type="ECO:0000313" key="6">
    <source>
        <dbReference type="EMBL" id="KAK0039719.1"/>
    </source>
</evidence>
<comment type="subcellular location">
    <subcellularLocation>
        <location evidence="1">Secreted</location>
    </subcellularLocation>
</comment>
<dbReference type="InterPro" id="IPR000867">
    <property type="entry name" value="IGFBP-like"/>
</dbReference>
<dbReference type="InterPro" id="IPR011390">
    <property type="entry name" value="IGFBP_rP_mac25"/>
</dbReference>
<accession>A0AAD8ANX6</accession>
<evidence type="ECO:0000256" key="1">
    <source>
        <dbReference type="ARBA" id="ARBA00004613"/>
    </source>
</evidence>
<keyword evidence="2" id="KW-0964">Secreted</keyword>
<protein>
    <submittedName>
        <fullName evidence="6">Cysteine-rich motor neuron 1 protein</fullName>
    </submittedName>
</protein>
<evidence type="ECO:0000313" key="7">
    <source>
        <dbReference type="Proteomes" id="UP001233172"/>
    </source>
</evidence>
<dbReference type="Gene3D" id="4.10.40.20">
    <property type="match status" value="1"/>
</dbReference>